<keyword evidence="1" id="KW-0812">Transmembrane</keyword>
<dbReference type="KEGG" id="pspw:BJG93_32925"/>
<organism evidence="2 3">
    <name type="scientific">Paraburkholderia sprentiae WSM5005</name>
    <dbReference type="NCBI Taxonomy" id="754502"/>
    <lineage>
        <taxon>Bacteria</taxon>
        <taxon>Pseudomonadati</taxon>
        <taxon>Pseudomonadota</taxon>
        <taxon>Betaproteobacteria</taxon>
        <taxon>Burkholderiales</taxon>
        <taxon>Burkholderiaceae</taxon>
        <taxon>Paraburkholderia</taxon>
    </lineage>
</organism>
<feature type="transmembrane region" description="Helical" evidence="1">
    <location>
        <begin position="104"/>
        <end position="123"/>
    </location>
</feature>
<reference evidence="2" key="1">
    <citation type="submission" date="2016-09" db="EMBL/GenBank/DDBJ databases">
        <title>The Complete Genome of Burkholderia sprentiae wsm5005.</title>
        <authorList>
            <person name="De Meyer S."/>
            <person name="Wang P."/>
            <person name="Terpolilli J."/>
        </authorList>
    </citation>
    <scope>NUCLEOTIDE SEQUENCE [LARGE SCALE GENOMIC DNA]</scope>
    <source>
        <strain evidence="2">WSM5005</strain>
        <plasmid evidence="2">pl2WSM5005</plasmid>
    </source>
</reference>
<feature type="transmembrane region" description="Helical" evidence="1">
    <location>
        <begin position="129"/>
        <end position="152"/>
    </location>
</feature>
<geneLocation type="plasmid" evidence="2 3">
    <name>pl2WSM5005</name>
</geneLocation>
<gene>
    <name evidence="2" type="ORF">BJG93_32925</name>
</gene>
<keyword evidence="3" id="KW-1185">Reference proteome</keyword>
<protein>
    <submittedName>
        <fullName evidence="2">Uncharacterized protein</fullName>
    </submittedName>
</protein>
<dbReference type="AlphaFoldDB" id="A0A1I9YW46"/>
<dbReference type="OrthoDB" id="9006081at2"/>
<accession>A0A1I9YW46</accession>
<evidence type="ECO:0000313" key="2">
    <source>
        <dbReference type="EMBL" id="APA90399.1"/>
    </source>
</evidence>
<dbReference type="EMBL" id="CP017565">
    <property type="protein sequence ID" value="APA90399.1"/>
    <property type="molecule type" value="Genomic_DNA"/>
</dbReference>
<evidence type="ECO:0000256" key="1">
    <source>
        <dbReference type="SAM" id="Phobius"/>
    </source>
</evidence>
<evidence type="ECO:0000313" key="3">
    <source>
        <dbReference type="Proteomes" id="UP000179860"/>
    </source>
</evidence>
<name>A0A1I9YW46_9BURK</name>
<dbReference type="RefSeq" id="WP_027196678.1">
    <property type="nucleotide sequence ID" value="NZ_CP017565.2"/>
</dbReference>
<keyword evidence="1" id="KW-0472">Membrane</keyword>
<sequence>MEIVDIVVEYPSGLTVTDRATFIVDLDQVCISERLAFVIRHLSQSESPPKVSARGADCSLQLEARTDGTFHVASKLADRPERNGLWPKLVGMVKSPTRDQRQQFGRFMHTLSAAAVIGAIGFWHSTSNWSVFNILSEVNLVLAFVLTLYVGMVSMNGE</sequence>
<keyword evidence="2" id="KW-0614">Plasmid</keyword>
<dbReference type="Proteomes" id="UP000179860">
    <property type="component" value="Plasmid pl2WSM5005"/>
</dbReference>
<proteinExistence type="predicted"/>
<keyword evidence="1" id="KW-1133">Transmembrane helix</keyword>
<reference evidence="2" key="2">
    <citation type="submission" date="2021-06" db="EMBL/GenBank/DDBJ databases">
        <authorList>
            <person name="Rogers T.H."/>
            <person name="Ramsay J.P."/>
            <person name="Wang P."/>
            <person name="Terpolilli J."/>
        </authorList>
    </citation>
    <scope>NUCLEOTIDE SEQUENCE [LARGE SCALE GENOMIC DNA]</scope>
    <source>
        <strain evidence="2">WSM5005</strain>
        <plasmid evidence="2">pl2WSM5005</plasmid>
    </source>
</reference>